<evidence type="ECO:0000259" key="9">
    <source>
        <dbReference type="Pfam" id="PF13839"/>
    </source>
</evidence>
<keyword evidence="4" id="KW-0735">Signal-anchor</keyword>
<accession>A0A5N5NQP5</accession>
<keyword evidence="6 8" id="KW-0472">Membrane</keyword>
<evidence type="ECO:0000256" key="5">
    <source>
        <dbReference type="ARBA" id="ARBA00022989"/>
    </source>
</evidence>
<feature type="region of interest" description="Disordered" evidence="7">
    <location>
        <begin position="107"/>
        <end position="207"/>
    </location>
</feature>
<evidence type="ECO:0000256" key="1">
    <source>
        <dbReference type="ARBA" id="ARBA00004167"/>
    </source>
</evidence>
<evidence type="ECO:0000259" key="10">
    <source>
        <dbReference type="Pfam" id="PF14416"/>
    </source>
</evidence>
<evidence type="ECO:0000313" key="11">
    <source>
        <dbReference type="EMBL" id="KAB5569519.1"/>
    </source>
</evidence>
<feature type="transmembrane region" description="Helical" evidence="8">
    <location>
        <begin position="12"/>
        <end position="34"/>
    </location>
</feature>
<dbReference type="GO" id="GO:0016413">
    <property type="term" value="F:O-acetyltransferase activity"/>
    <property type="evidence" value="ECO:0007669"/>
    <property type="project" value="InterPro"/>
</dbReference>
<dbReference type="GO" id="GO:0016020">
    <property type="term" value="C:membrane"/>
    <property type="evidence" value="ECO:0007669"/>
    <property type="project" value="UniProtKB-SubCell"/>
</dbReference>
<name>A0A5N5NQP5_9ROSI</name>
<comment type="caution">
    <text evidence="11">The sequence shown here is derived from an EMBL/GenBank/DDBJ whole genome shotgun (WGS) entry which is preliminary data.</text>
</comment>
<dbReference type="PANTHER" id="PTHR32285:SF19">
    <property type="entry name" value="PROTEIN TRICHOME BIREFRINGENCE-LIKE 6"/>
    <property type="match status" value="1"/>
</dbReference>
<comment type="subcellular location">
    <subcellularLocation>
        <location evidence="1">Membrane</location>
        <topology evidence="1">Single-pass membrane protein</topology>
    </subcellularLocation>
</comment>
<evidence type="ECO:0000256" key="7">
    <source>
        <dbReference type="SAM" id="MobiDB-lite"/>
    </source>
</evidence>
<evidence type="ECO:0000256" key="6">
    <source>
        <dbReference type="ARBA" id="ARBA00023136"/>
    </source>
</evidence>
<evidence type="ECO:0000313" key="12">
    <source>
        <dbReference type="Proteomes" id="UP000326939"/>
    </source>
</evidence>
<dbReference type="AlphaFoldDB" id="A0A5N5NQP5"/>
<feature type="compositionally biased region" description="Basic and acidic residues" evidence="7">
    <location>
        <begin position="162"/>
        <end position="180"/>
    </location>
</feature>
<proteinExistence type="inferred from homology"/>
<dbReference type="PANTHER" id="PTHR32285">
    <property type="entry name" value="PROTEIN TRICHOME BIREFRINGENCE-LIKE 9-RELATED"/>
    <property type="match status" value="1"/>
</dbReference>
<dbReference type="InterPro" id="IPR029962">
    <property type="entry name" value="TBL"/>
</dbReference>
<comment type="similarity">
    <text evidence="2">Belongs to the PC-esterase family. TBL subfamily.</text>
</comment>
<gene>
    <name evidence="11" type="ORF">DKX38_003312</name>
</gene>
<dbReference type="Pfam" id="PF13839">
    <property type="entry name" value="PC-Esterase"/>
    <property type="match status" value="2"/>
</dbReference>
<dbReference type="EMBL" id="VDCV01000002">
    <property type="protein sequence ID" value="KAB5569519.1"/>
    <property type="molecule type" value="Genomic_DNA"/>
</dbReference>
<keyword evidence="12" id="KW-1185">Reference proteome</keyword>
<dbReference type="Proteomes" id="UP000326939">
    <property type="component" value="Chromosome 2"/>
</dbReference>
<keyword evidence="5 8" id="KW-1133">Transmembrane helix</keyword>
<sequence>MDRQRSFSFKSTRSMVFSFAISSLFFLVFFTIWVSKSTPSILQKTIFELNKTSLVASLKPLSVQTFNDLTINSSSTALKSSVFVDTHFREHENISGFAGISLIKRKDNESETTEKDRDGVNGNFSTVQERAPVPETASAEEKKSRPISTQRIEVQSSENVAEETRRATSQKKNEAPNKEGIRKKKKGPTSVANIETSRNERNKEKSMRECDVTKGRWVYDENYPLYTNSSCPFIDEGFDCAGNGRLDKDYMKWRWQPQDCNISRFNATKMLDLIRGKRVVFVGDSINRNQWESMLCMLMGAVKDPKKVYETHGRRITKEKGNYCFKFVDYKCTVEYYASHFLVHESKARVGSRRVQTLRIDAIDRGSSRWRGADILIFNTAHWWSHFKTKAGSVFLTYSAPQPMACDALHRGGQWNSGGQCKDATQPLNETSSSGYSEKNSIVEETIKLMKTPVTFLNITSFSGFRPDGHPSIYGKRPGKRYASSIQDCSHWCLPGVPDTWNEVLYLHLLSKIRSKQGDTFQ</sequence>
<dbReference type="InterPro" id="IPR026057">
    <property type="entry name" value="TBL_C"/>
</dbReference>
<evidence type="ECO:0000256" key="4">
    <source>
        <dbReference type="ARBA" id="ARBA00022968"/>
    </source>
</evidence>
<feature type="compositionally biased region" description="Polar residues" evidence="7">
    <location>
        <begin position="146"/>
        <end position="159"/>
    </location>
</feature>
<feature type="domain" description="Trichome birefringence-like N-terminal" evidence="10">
    <location>
        <begin position="209"/>
        <end position="261"/>
    </location>
</feature>
<dbReference type="Pfam" id="PF14416">
    <property type="entry name" value="PMR5N"/>
    <property type="match status" value="1"/>
</dbReference>
<feature type="compositionally biased region" description="Basic and acidic residues" evidence="7">
    <location>
        <begin position="197"/>
        <end position="207"/>
    </location>
</feature>
<protein>
    <submittedName>
        <fullName evidence="11">Uncharacterized protein</fullName>
    </submittedName>
</protein>
<feature type="domain" description="Trichome birefringence-like C-terminal" evidence="9">
    <location>
        <begin position="263"/>
        <end position="390"/>
    </location>
</feature>
<evidence type="ECO:0000256" key="3">
    <source>
        <dbReference type="ARBA" id="ARBA00022692"/>
    </source>
</evidence>
<feature type="compositionally biased region" description="Basic and acidic residues" evidence="7">
    <location>
        <begin position="107"/>
        <end position="119"/>
    </location>
</feature>
<evidence type="ECO:0000256" key="8">
    <source>
        <dbReference type="SAM" id="Phobius"/>
    </source>
</evidence>
<feature type="domain" description="Trichome birefringence-like C-terminal" evidence="9">
    <location>
        <begin position="410"/>
        <end position="506"/>
    </location>
</feature>
<organism evidence="11 12">
    <name type="scientific">Salix brachista</name>
    <dbReference type="NCBI Taxonomy" id="2182728"/>
    <lineage>
        <taxon>Eukaryota</taxon>
        <taxon>Viridiplantae</taxon>
        <taxon>Streptophyta</taxon>
        <taxon>Embryophyta</taxon>
        <taxon>Tracheophyta</taxon>
        <taxon>Spermatophyta</taxon>
        <taxon>Magnoliopsida</taxon>
        <taxon>eudicotyledons</taxon>
        <taxon>Gunneridae</taxon>
        <taxon>Pentapetalae</taxon>
        <taxon>rosids</taxon>
        <taxon>fabids</taxon>
        <taxon>Malpighiales</taxon>
        <taxon>Salicaceae</taxon>
        <taxon>Saliceae</taxon>
        <taxon>Salix</taxon>
    </lineage>
</organism>
<reference evidence="12" key="1">
    <citation type="journal article" date="2019" name="Gigascience">
        <title>De novo genome assembly of the endangered Acer yangbiense, a plant species with extremely small populations endemic to Yunnan Province, China.</title>
        <authorList>
            <person name="Yang J."/>
            <person name="Wariss H.M."/>
            <person name="Tao L."/>
            <person name="Zhang R."/>
            <person name="Yun Q."/>
            <person name="Hollingsworth P."/>
            <person name="Dao Z."/>
            <person name="Luo G."/>
            <person name="Guo H."/>
            <person name="Ma Y."/>
            <person name="Sun W."/>
        </authorList>
    </citation>
    <scope>NUCLEOTIDE SEQUENCE [LARGE SCALE GENOMIC DNA]</scope>
    <source>
        <strain evidence="12">cv. br00</strain>
    </source>
</reference>
<keyword evidence="3 8" id="KW-0812">Transmembrane</keyword>
<evidence type="ECO:0000256" key="2">
    <source>
        <dbReference type="ARBA" id="ARBA00007727"/>
    </source>
</evidence>
<dbReference type="GO" id="GO:0005794">
    <property type="term" value="C:Golgi apparatus"/>
    <property type="evidence" value="ECO:0007669"/>
    <property type="project" value="TreeGrafter"/>
</dbReference>
<dbReference type="InterPro" id="IPR025846">
    <property type="entry name" value="TBL_N"/>
</dbReference>